<evidence type="ECO:0000256" key="7">
    <source>
        <dbReference type="ARBA" id="ARBA00022989"/>
    </source>
</evidence>
<evidence type="ECO:0000256" key="11">
    <source>
        <dbReference type="ARBA" id="ARBA00023136"/>
    </source>
</evidence>
<dbReference type="GO" id="GO:0016020">
    <property type="term" value="C:membrane"/>
    <property type="evidence" value="ECO:0007669"/>
    <property type="project" value="UniProtKB-SubCell"/>
</dbReference>
<feature type="compositionally biased region" description="Acidic residues" evidence="12">
    <location>
        <begin position="40"/>
        <end position="57"/>
    </location>
</feature>
<dbReference type="Pfam" id="PF00487">
    <property type="entry name" value="FA_desaturase"/>
    <property type="match status" value="1"/>
</dbReference>
<sequence length="520" mass="59428">MKAFRIGRKPMGVWPNMVPPIRGGVYRPLVSPSHGADQEPLADIDIDSSGSDLDDADSVSRGDRSVSPASDIDGGSLASSITSVSADGDDLEDEDHLPTAGLRKRAVPSSEKDKPSKFDPIRRLSPAEYTEWAMRQDEERDAKDYPPIEIVVQQEIARKYRELHQKVRDGGYYECPYLDYAKEGARYTTLFVSFLLFLKYEWYTLSAICLGIFWQQIMFSAHDAGHCAITHNFKIDTLIGLFIADFCCGLSMGWWKSSHNVHHLITNMPEHDPDIQNVPLFATSPSFFGSIKSSYYNGFVFVWDKAAEIMVPYQKYTYYPIMGVARFNLYFLSWMHILSSKSSGLYTTSCWWIRPTEIAFMCGYWFLFGYCLVWRSLPTWTIRVLFVVVSHMAIMPLHVQITLSHWGMATTNLGEDESFPQRQLRTTMDVDCPAWLDFIHGGLQFQAIHHLFPRVPRHNLRKVQALVKEFCQETNIPYSILGFIKSNQKMLGRLETISEQVTMMINCQKYMAETGESGLH</sequence>
<evidence type="ECO:0000256" key="2">
    <source>
        <dbReference type="ARBA" id="ARBA00005189"/>
    </source>
</evidence>
<evidence type="ECO:0000256" key="12">
    <source>
        <dbReference type="SAM" id="MobiDB-lite"/>
    </source>
</evidence>
<keyword evidence="11 13" id="KW-0472">Membrane</keyword>
<dbReference type="Proteomes" id="UP000813385">
    <property type="component" value="Unassembled WGS sequence"/>
</dbReference>
<comment type="similarity">
    <text evidence="3">Belongs to the fatty acid desaturase type 1 family.</text>
</comment>
<dbReference type="PANTHER" id="PTHR19353">
    <property type="entry name" value="FATTY ACID DESATURASE 2"/>
    <property type="match status" value="1"/>
</dbReference>
<keyword evidence="6" id="KW-0479">Metal-binding</keyword>
<evidence type="ECO:0000256" key="4">
    <source>
        <dbReference type="ARBA" id="ARBA00022617"/>
    </source>
</evidence>
<comment type="caution">
    <text evidence="15">The sequence shown here is derived from an EMBL/GenBank/DDBJ whole genome shotgun (WGS) entry which is preliminary data.</text>
</comment>
<gene>
    <name evidence="15" type="ORF">B0T11DRAFT_77417</name>
</gene>
<evidence type="ECO:0000313" key="16">
    <source>
        <dbReference type="Proteomes" id="UP000813385"/>
    </source>
</evidence>
<evidence type="ECO:0000256" key="8">
    <source>
        <dbReference type="ARBA" id="ARBA00023002"/>
    </source>
</evidence>
<evidence type="ECO:0000256" key="6">
    <source>
        <dbReference type="ARBA" id="ARBA00022723"/>
    </source>
</evidence>
<evidence type="ECO:0000313" key="15">
    <source>
        <dbReference type="EMBL" id="KAH7361749.1"/>
    </source>
</evidence>
<keyword evidence="5 13" id="KW-0812">Transmembrane</keyword>
<protein>
    <submittedName>
        <fullName evidence="15">Fatty acid desaturase</fullName>
    </submittedName>
</protein>
<accession>A0A8K0TGN4</accession>
<keyword evidence="10" id="KW-0443">Lipid metabolism</keyword>
<reference evidence="15" key="1">
    <citation type="journal article" date="2021" name="Nat. Commun.">
        <title>Genetic determinants of endophytism in the Arabidopsis root mycobiome.</title>
        <authorList>
            <person name="Mesny F."/>
            <person name="Miyauchi S."/>
            <person name="Thiergart T."/>
            <person name="Pickel B."/>
            <person name="Atanasova L."/>
            <person name="Karlsson M."/>
            <person name="Huettel B."/>
            <person name="Barry K.W."/>
            <person name="Haridas S."/>
            <person name="Chen C."/>
            <person name="Bauer D."/>
            <person name="Andreopoulos W."/>
            <person name="Pangilinan J."/>
            <person name="LaButti K."/>
            <person name="Riley R."/>
            <person name="Lipzen A."/>
            <person name="Clum A."/>
            <person name="Drula E."/>
            <person name="Henrissat B."/>
            <person name="Kohler A."/>
            <person name="Grigoriev I.V."/>
            <person name="Martin F.M."/>
            <person name="Hacquard S."/>
        </authorList>
    </citation>
    <scope>NUCLEOTIDE SEQUENCE</scope>
    <source>
        <strain evidence="15">MPI-CAGE-AT-0016</strain>
    </source>
</reference>
<dbReference type="AlphaFoldDB" id="A0A8K0TGN4"/>
<evidence type="ECO:0000256" key="5">
    <source>
        <dbReference type="ARBA" id="ARBA00022692"/>
    </source>
</evidence>
<dbReference type="GO" id="GO:0016717">
    <property type="term" value="F:oxidoreductase activity, acting on paired donors, with oxidation of a pair of donors resulting in the reduction of molecular oxygen to two molecules of water"/>
    <property type="evidence" value="ECO:0007669"/>
    <property type="project" value="TreeGrafter"/>
</dbReference>
<dbReference type="OrthoDB" id="260091at2759"/>
<dbReference type="EMBL" id="JAGPXD010000003">
    <property type="protein sequence ID" value="KAH7361749.1"/>
    <property type="molecule type" value="Genomic_DNA"/>
</dbReference>
<dbReference type="PANTHER" id="PTHR19353:SF30">
    <property type="entry name" value="DELTA 8-(E)-SPHINGOLIPID DESATURASE"/>
    <property type="match status" value="1"/>
</dbReference>
<evidence type="ECO:0000256" key="9">
    <source>
        <dbReference type="ARBA" id="ARBA00023004"/>
    </source>
</evidence>
<keyword evidence="7 13" id="KW-1133">Transmembrane helix</keyword>
<evidence type="ECO:0000256" key="3">
    <source>
        <dbReference type="ARBA" id="ARBA00009295"/>
    </source>
</evidence>
<keyword evidence="9" id="KW-0408">Iron</keyword>
<feature type="transmembrane region" description="Helical" evidence="13">
    <location>
        <begin position="200"/>
        <end position="217"/>
    </location>
</feature>
<dbReference type="CDD" id="cd03506">
    <property type="entry name" value="Delta6-FADS-like"/>
    <property type="match status" value="1"/>
</dbReference>
<keyword evidence="4" id="KW-0349">Heme</keyword>
<dbReference type="GO" id="GO:0046872">
    <property type="term" value="F:metal ion binding"/>
    <property type="evidence" value="ECO:0007669"/>
    <property type="project" value="UniProtKB-KW"/>
</dbReference>
<dbReference type="GO" id="GO:0006629">
    <property type="term" value="P:lipid metabolic process"/>
    <property type="evidence" value="ECO:0007669"/>
    <property type="project" value="UniProtKB-KW"/>
</dbReference>
<evidence type="ECO:0000259" key="14">
    <source>
        <dbReference type="Pfam" id="PF00487"/>
    </source>
</evidence>
<feature type="transmembrane region" description="Helical" evidence="13">
    <location>
        <begin position="384"/>
        <end position="403"/>
    </location>
</feature>
<feature type="compositionally biased region" description="Basic and acidic residues" evidence="12">
    <location>
        <begin position="110"/>
        <end position="120"/>
    </location>
</feature>
<comment type="subcellular location">
    <subcellularLocation>
        <location evidence="1">Membrane</location>
        <topology evidence="1">Multi-pass membrane protein</topology>
    </subcellularLocation>
</comment>
<keyword evidence="16" id="KW-1185">Reference proteome</keyword>
<feature type="transmembrane region" description="Helical" evidence="13">
    <location>
        <begin position="358"/>
        <end position="377"/>
    </location>
</feature>
<feature type="transmembrane region" description="Helical" evidence="13">
    <location>
        <begin position="318"/>
        <end position="338"/>
    </location>
</feature>
<evidence type="ECO:0000256" key="10">
    <source>
        <dbReference type="ARBA" id="ARBA00023098"/>
    </source>
</evidence>
<name>A0A8K0TGN4_9PEZI</name>
<proteinExistence type="inferred from homology"/>
<evidence type="ECO:0000256" key="1">
    <source>
        <dbReference type="ARBA" id="ARBA00004141"/>
    </source>
</evidence>
<feature type="region of interest" description="Disordered" evidence="12">
    <location>
        <begin position="29"/>
        <end position="120"/>
    </location>
</feature>
<feature type="domain" description="Fatty acid desaturase" evidence="14">
    <location>
        <begin position="205"/>
        <end position="479"/>
    </location>
</feature>
<comment type="pathway">
    <text evidence="2">Lipid metabolism.</text>
</comment>
<keyword evidence="8" id="KW-0560">Oxidoreductase</keyword>
<organism evidence="15 16">
    <name type="scientific">Plectosphaerella cucumerina</name>
    <dbReference type="NCBI Taxonomy" id="40658"/>
    <lineage>
        <taxon>Eukaryota</taxon>
        <taxon>Fungi</taxon>
        <taxon>Dikarya</taxon>
        <taxon>Ascomycota</taxon>
        <taxon>Pezizomycotina</taxon>
        <taxon>Sordariomycetes</taxon>
        <taxon>Hypocreomycetidae</taxon>
        <taxon>Glomerellales</taxon>
        <taxon>Plectosphaerellaceae</taxon>
        <taxon>Plectosphaerella</taxon>
    </lineage>
</organism>
<dbReference type="InterPro" id="IPR012171">
    <property type="entry name" value="Fatty_acid_desaturase"/>
</dbReference>
<dbReference type="InterPro" id="IPR005804">
    <property type="entry name" value="FA_desaturase_dom"/>
</dbReference>
<evidence type="ECO:0000256" key="13">
    <source>
        <dbReference type="SAM" id="Phobius"/>
    </source>
</evidence>